<evidence type="ECO:0000313" key="3">
    <source>
        <dbReference type="Proteomes" id="UP000013070"/>
    </source>
</evidence>
<comment type="caution">
    <text evidence="2">The sequence shown here is derived from an EMBL/GenBank/DDBJ whole genome shotgun (WGS) entry which is preliminary data.</text>
</comment>
<dbReference type="EMBL" id="APPE01000031">
    <property type="protein sequence ID" value="ENV00428.1"/>
    <property type="molecule type" value="Genomic_DNA"/>
</dbReference>
<dbReference type="CDD" id="cd00093">
    <property type="entry name" value="HTH_XRE"/>
    <property type="match status" value="1"/>
</dbReference>
<evidence type="ECO:0000313" key="2">
    <source>
        <dbReference type="EMBL" id="ENV00428.1"/>
    </source>
</evidence>
<proteinExistence type="predicted"/>
<dbReference type="InterPro" id="IPR001387">
    <property type="entry name" value="Cro/C1-type_HTH"/>
</dbReference>
<dbReference type="SUPFAM" id="SSF51306">
    <property type="entry name" value="LexA/Signal peptidase"/>
    <property type="match status" value="1"/>
</dbReference>
<keyword evidence="3" id="KW-1185">Reference proteome</keyword>
<dbReference type="SUPFAM" id="SSF47413">
    <property type="entry name" value="lambda repressor-like DNA-binding domains"/>
    <property type="match status" value="1"/>
</dbReference>
<dbReference type="Gene3D" id="2.10.109.10">
    <property type="entry name" value="Umud Fragment, subunit A"/>
    <property type="match status" value="1"/>
</dbReference>
<sequence length="253" mass="28583">MNTATPDRLDKQEVTKEIIFAEAEAMKRIYNEKKKALNLTQRELAQRLQVKPPSIFAYLNGQTPLNIKFASFFAEQLQVAIDEFSPRMALEYGKIIGKIDQESFRYPVLNINQLDNLKEEIKKIKIGTAQAQSYTSDLNLGDNGFWVRLDSEDMTSYNGGLSFSKGSLLLVNPDEKPRVNEFALLKISYNNEKISSIIDSIDKYVFRVMVGNGEQIEARAFNPNACTITVSDNNTHLVGKVVSALYPLEMLTL</sequence>
<name>N8WYS3_9GAMM</name>
<feature type="domain" description="HTH cro/C1-type" evidence="1">
    <location>
        <begin position="35"/>
        <end position="84"/>
    </location>
</feature>
<accession>N8WYS3</accession>
<dbReference type="SMART" id="SM00530">
    <property type="entry name" value="HTH_XRE"/>
    <property type="match status" value="1"/>
</dbReference>
<dbReference type="GO" id="GO:0003677">
    <property type="term" value="F:DNA binding"/>
    <property type="evidence" value="ECO:0007669"/>
    <property type="project" value="InterPro"/>
</dbReference>
<dbReference type="Proteomes" id="UP000013070">
    <property type="component" value="Unassembled WGS sequence"/>
</dbReference>
<dbReference type="InterPro" id="IPR036286">
    <property type="entry name" value="LexA/Signal_pep-like_sf"/>
</dbReference>
<dbReference type="InterPro" id="IPR010982">
    <property type="entry name" value="Lambda_DNA-bd_dom_sf"/>
</dbReference>
<evidence type="ECO:0000259" key="1">
    <source>
        <dbReference type="PROSITE" id="PS50943"/>
    </source>
</evidence>
<protein>
    <recommendedName>
        <fullName evidence="1">HTH cro/C1-type domain-containing protein</fullName>
    </recommendedName>
</protein>
<gene>
    <name evidence="2" type="ORF">F969_00660</name>
</gene>
<dbReference type="AlphaFoldDB" id="N8WYS3"/>
<organism evidence="2 3">
    <name type="scientific">Acinetobacter variabilis</name>
    <dbReference type="NCBI Taxonomy" id="70346"/>
    <lineage>
        <taxon>Bacteria</taxon>
        <taxon>Pseudomonadati</taxon>
        <taxon>Pseudomonadota</taxon>
        <taxon>Gammaproteobacteria</taxon>
        <taxon>Moraxellales</taxon>
        <taxon>Moraxellaceae</taxon>
        <taxon>Acinetobacter</taxon>
    </lineage>
</organism>
<dbReference type="HOGENOM" id="CLU_1096791_0_0_6"/>
<dbReference type="Pfam" id="PF01381">
    <property type="entry name" value="HTH_3"/>
    <property type="match status" value="1"/>
</dbReference>
<dbReference type="Gene3D" id="1.10.260.40">
    <property type="entry name" value="lambda repressor-like DNA-binding domains"/>
    <property type="match status" value="1"/>
</dbReference>
<dbReference type="PATRIC" id="fig|1217710.3.peg.618"/>
<dbReference type="RefSeq" id="WP_004780948.1">
    <property type="nucleotide sequence ID" value="NZ_KB849398.1"/>
</dbReference>
<reference evidence="2 3" key="1">
    <citation type="submission" date="2013-02" db="EMBL/GenBank/DDBJ databases">
        <title>The Genome Sequence of Acinetobacter sp. NIPH 899.</title>
        <authorList>
            <consortium name="The Broad Institute Genome Sequencing Platform"/>
            <consortium name="The Broad Institute Genome Sequencing Center for Infectious Disease"/>
            <person name="Cerqueira G."/>
            <person name="Feldgarden M."/>
            <person name="Courvalin P."/>
            <person name="Perichon B."/>
            <person name="Grillot-Courvalin C."/>
            <person name="Clermont D."/>
            <person name="Rocha E."/>
            <person name="Yoon E.-J."/>
            <person name="Nemec A."/>
            <person name="Walker B."/>
            <person name="Young S.K."/>
            <person name="Zeng Q."/>
            <person name="Gargeya S."/>
            <person name="Fitzgerald M."/>
            <person name="Haas B."/>
            <person name="Abouelleil A."/>
            <person name="Alvarado L."/>
            <person name="Arachchi H.M."/>
            <person name="Berlin A.M."/>
            <person name="Chapman S.B."/>
            <person name="Dewar J."/>
            <person name="Goldberg J."/>
            <person name="Griggs A."/>
            <person name="Gujja S."/>
            <person name="Hansen M."/>
            <person name="Howarth C."/>
            <person name="Imamovic A."/>
            <person name="Larimer J."/>
            <person name="McCowan C."/>
            <person name="Murphy C."/>
            <person name="Neiman D."/>
            <person name="Pearson M."/>
            <person name="Priest M."/>
            <person name="Roberts A."/>
            <person name="Saif S."/>
            <person name="Shea T."/>
            <person name="Sisk P."/>
            <person name="Sykes S."/>
            <person name="Wortman J."/>
            <person name="Nusbaum C."/>
            <person name="Birren B."/>
        </authorList>
    </citation>
    <scope>NUCLEOTIDE SEQUENCE [LARGE SCALE GENOMIC DNA]</scope>
    <source>
        <strain evidence="2 3">NIPH 899</strain>
    </source>
</reference>
<dbReference type="eggNOG" id="COG1974">
    <property type="taxonomic scope" value="Bacteria"/>
</dbReference>
<dbReference type="PROSITE" id="PS50943">
    <property type="entry name" value="HTH_CROC1"/>
    <property type="match status" value="1"/>
</dbReference>